<evidence type="ECO:0000313" key="2">
    <source>
        <dbReference type="EMBL" id="GLW57631.1"/>
    </source>
</evidence>
<evidence type="ECO:0000313" key="3">
    <source>
        <dbReference type="Proteomes" id="UP001165143"/>
    </source>
</evidence>
<dbReference type="RefSeq" id="WP_158715164.1">
    <property type="nucleotide sequence ID" value="NZ_BSRX01000040.1"/>
</dbReference>
<gene>
    <name evidence="2" type="ORF">Kpho01_56420</name>
</gene>
<feature type="compositionally biased region" description="Low complexity" evidence="1">
    <location>
        <begin position="184"/>
        <end position="196"/>
    </location>
</feature>
<evidence type="ECO:0008006" key="4">
    <source>
        <dbReference type="Google" id="ProtNLM"/>
    </source>
</evidence>
<reference evidence="2" key="1">
    <citation type="submission" date="2023-02" db="EMBL/GenBank/DDBJ databases">
        <title>Kitasatospora phosalacinea NBRC 14362.</title>
        <authorList>
            <person name="Ichikawa N."/>
            <person name="Sato H."/>
            <person name="Tonouchi N."/>
        </authorList>
    </citation>
    <scope>NUCLEOTIDE SEQUENCE</scope>
    <source>
        <strain evidence="2">NBRC 14362</strain>
    </source>
</reference>
<dbReference type="Proteomes" id="UP001165143">
    <property type="component" value="Unassembled WGS sequence"/>
</dbReference>
<accession>A0A9W6PMP4</accession>
<proteinExistence type="predicted"/>
<dbReference type="EMBL" id="BSRX01000040">
    <property type="protein sequence ID" value="GLW57631.1"/>
    <property type="molecule type" value="Genomic_DNA"/>
</dbReference>
<sequence>MGGGPYAPGTDPAGAWNERLAGLVEGRPARRREVDWAAVGARLGTGLPHGYRLLVERFGAGAFNGLSLLVPEAPDPLLDLERNAERLSASAAEWPGRIAPYPAFPAPGGLLQWADGEDGHLQAYWLTGAGDPDRWPILSNSTDGAPEEWERFDGPVGRYLFRLFTGRRPSAYAGRPPSVRFEPVGSAAGSAVGSAVEPWEDEGFEGWSPDPHR</sequence>
<evidence type="ECO:0000256" key="1">
    <source>
        <dbReference type="SAM" id="MobiDB-lite"/>
    </source>
</evidence>
<protein>
    <recommendedName>
        <fullName evidence="4">Knr4/Smi1-like domain-containing protein</fullName>
    </recommendedName>
</protein>
<feature type="region of interest" description="Disordered" evidence="1">
    <location>
        <begin position="172"/>
        <end position="213"/>
    </location>
</feature>
<dbReference type="AlphaFoldDB" id="A0A9W6PMP4"/>
<comment type="caution">
    <text evidence="2">The sequence shown here is derived from an EMBL/GenBank/DDBJ whole genome shotgun (WGS) entry which is preliminary data.</text>
</comment>
<dbReference type="OrthoDB" id="5572373at2"/>
<name>A0A9W6PMP4_9ACTN</name>
<organism evidence="2 3">
    <name type="scientific">Kitasatospora phosalacinea</name>
    <dbReference type="NCBI Taxonomy" id="2065"/>
    <lineage>
        <taxon>Bacteria</taxon>
        <taxon>Bacillati</taxon>
        <taxon>Actinomycetota</taxon>
        <taxon>Actinomycetes</taxon>
        <taxon>Kitasatosporales</taxon>
        <taxon>Streptomycetaceae</taxon>
        <taxon>Kitasatospora</taxon>
    </lineage>
</organism>